<dbReference type="InterPro" id="IPR036397">
    <property type="entry name" value="RNaseH_sf"/>
</dbReference>
<comment type="caution">
    <text evidence="3">The sequence shown here is derived from an EMBL/GenBank/DDBJ whole genome shotgun (WGS) entry which is preliminary data.</text>
</comment>
<evidence type="ECO:0000313" key="3">
    <source>
        <dbReference type="EMBL" id="MFB9995520.1"/>
    </source>
</evidence>
<evidence type="ECO:0000313" key="4">
    <source>
        <dbReference type="Proteomes" id="UP001589733"/>
    </source>
</evidence>
<organism evidence="3 4">
    <name type="scientific">Deinococcus oregonensis</name>
    <dbReference type="NCBI Taxonomy" id="1805970"/>
    <lineage>
        <taxon>Bacteria</taxon>
        <taxon>Thermotogati</taxon>
        <taxon>Deinococcota</taxon>
        <taxon>Deinococci</taxon>
        <taxon>Deinococcales</taxon>
        <taxon>Deinococcaceae</taxon>
        <taxon>Deinococcus</taxon>
    </lineage>
</organism>
<sequence length="286" mass="32181">ERVVAAVEGGQARQVVARLYRIHIETVGTYLAKQRLGTLHQVGRSTGRPPRMTSLHEQQLLKQLETHRDATLVEHARMLEEATGLQVSFKSVDRVFRKHHITHKKTLVANEQNEEQRQQFLNDLAPYLVSPEHLVFVDESGFNTAMTRGYARAASSERAWGRVPRNHGCNQTLICALHNTGPVAPFILTGAVDGVSFEWYVRHILCPTLQPGQVVLMDNLSSHHRASVRTFIEAQSCHLVFLPPYSPDFNPIELMFSKIKAAVRAGSWRTLDQLLAAIWAALQTLT</sequence>
<dbReference type="PANTHER" id="PTHR46564">
    <property type="entry name" value="TRANSPOSASE"/>
    <property type="match status" value="1"/>
</dbReference>
<dbReference type="RefSeq" id="WP_380017540.1">
    <property type="nucleotide sequence ID" value="NZ_JBHLYR010000103.1"/>
</dbReference>
<feature type="domain" description="Transposase Synechocystis PCC 6803" evidence="1">
    <location>
        <begin position="2"/>
        <end position="116"/>
    </location>
</feature>
<gene>
    <name evidence="3" type="ORF">ACFFLM_26670</name>
</gene>
<feature type="domain" description="Tc1-like transposase DDE" evidence="2">
    <location>
        <begin position="134"/>
        <end position="274"/>
    </location>
</feature>
<feature type="non-terminal residue" evidence="3">
    <location>
        <position position="286"/>
    </location>
</feature>
<dbReference type="Pfam" id="PF13358">
    <property type="entry name" value="DDE_3"/>
    <property type="match status" value="1"/>
</dbReference>
<dbReference type="InterPro" id="IPR047655">
    <property type="entry name" value="Transpos_IS630-like"/>
</dbReference>
<name>A0ABV6B6X8_9DEIO</name>
<evidence type="ECO:0000259" key="1">
    <source>
        <dbReference type="Pfam" id="PF01710"/>
    </source>
</evidence>
<proteinExistence type="predicted"/>
<dbReference type="InterPro" id="IPR002622">
    <property type="entry name" value="Transposase_14"/>
</dbReference>
<dbReference type="InterPro" id="IPR038717">
    <property type="entry name" value="Tc1-like_DDE_dom"/>
</dbReference>
<dbReference type="Gene3D" id="3.30.420.10">
    <property type="entry name" value="Ribonuclease H-like superfamily/Ribonuclease H"/>
    <property type="match status" value="1"/>
</dbReference>
<dbReference type="NCBIfam" id="NF033545">
    <property type="entry name" value="transpos_IS630"/>
    <property type="match status" value="1"/>
</dbReference>
<dbReference type="Proteomes" id="UP001589733">
    <property type="component" value="Unassembled WGS sequence"/>
</dbReference>
<protein>
    <submittedName>
        <fullName evidence="3">IS630 family transposase</fullName>
    </submittedName>
</protein>
<evidence type="ECO:0000259" key="2">
    <source>
        <dbReference type="Pfam" id="PF13358"/>
    </source>
</evidence>
<dbReference type="Pfam" id="PF01710">
    <property type="entry name" value="HTH_Tnp_IS630"/>
    <property type="match status" value="1"/>
</dbReference>
<dbReference type="PANTHER" id="PTHR46564:SF1">
    <property type="entry name" value="TRANSPOSASE"/>
    <property type="match status" value="1"/>
</dbReference>
<feature type="non-terminal residue" evidence="3">
    <location>
        <position position="1"/>
    </location>
</feature>
<keyword evidence="4" id="KW-1185">Reference proteome</keyword>
<dbReference type="SUPFAM" id="SSF46689">
    <property type="entry name" value="Homeodomain-like"/>
    <property type="match status" value="1"/>
</dbReference>
<dbReference type="InterPro" id="IPR009057">
    <property type="entry name" value="Homeodomain-like_sf"/>
</dbReference>
<accession>A0ABV6B6X8</accession>
<reference evidence="3 4" key="1">
    <citation type="submission" date="2024-09" db="EMBL/GenBank/DDBJ databases">
        <authorList>
            <person name="Sun Q."/>
            <person name="Mori K."/>
        </authorList>
    </citation>
    <scope>NUCLEOTIDE SEQUENCE [LARGE SCALE GENOMIC DNA]</scope>
    <source>
        <strain evidence="3 4">JCM 13503</strain>
    </source>
</reference>
<dbReference type="EMBL" id="JBHLYR010000103">
    <property type="protein sequence ID" value="MFB9995520.1"/>
    <property type="molecule type" value="Genomic_DNA"/>
</dbReference>